<dbReference type="KEGG" id="kdj:28969594"/>
<dbReference type="GeneID" id="28969594"/>
<feature type="compositionally biased region" description="Basic residues" evidence="10">
    <location>
        <begin position="603"/>
        <end position="614"/>
    </location>
</feature>
<dbReference type="Gene3D" id="3.10.580.10">
    <property type="entry name" value="CBS-domain"/>
    <property type="match status" value="1"/>
</dbReference>
<feature type="compositionally biased region" description="Polar residues" evidence="10">
    <location>
        <begin position="477"/>
        <end position="511"/>
    </location>
</feature>
<organism evidence="13 14">
    <name type="scientific">Kwoniella dejecticola CBS 10117</name>
    <dbReference type="NCBI Taxonomy" id="1296121"/>
    <lineage>
        <taxon>Eukaryota</taxon>
        <taxon>Fungi</taxon>
        <taxon>Dikarya</taxon>
        <taxon>Basidiomycota</taxon>
        <taxon>Agaricomycotina</taxon>
        <taxon>Tremellomycetes</taxon>
        <taxon>Tremellales</taxon>
        <taxon>Cryptococcaceae</taxon>
        <taxon>Kwoniella</taxon>
    </lineage>
</organism>
<feature type="compositionally biased region" description="Basic and acidic residues" evidence="10">
    <location>
        <begin position="733"/>
        <end position="754"/>
    </location>
</feature>
<dbReference type="GO" id="GO:0015031">
    <property type="term" value="P:protein transport"/>
    <property type="evidence" value="ECO:0007669"/>
    <property type="project" value="UniProtKB-KW"/>
</dbReference>
<keyword evidence="5" id="KW-0653">Protein transport</keyword>
<feature type="compositionally biased region" description="Pro residues" evidence="10">
    <location>
        <begin position="890"/>
        <end position="899"/>
    </location>
</feature>
<dbReference type="Proteomes" id="UP000078595">
    <property type="component" value="Chromosome 7"/>
</dbReference>
<feature type="transmembrane region" description="Helical" evidence="11">
    <location>
        <begin position="165"/>
        <end position="189"/>
    </location>
</feature>
<accession>A0AAJ8MIS3</accession>
<dbReference type="GO" id="GO:0016020">
    <property type="term" value="C:membrane"/>
    <property type="evidence" value="ECO:0007669"/>
    <property type="project" value="UniProtKB-SubCell"/>
</dbReference>
<dbReference type="GO" id="GO:0005737">
    <property type="term" value="C:cytoplasm"/>
    <property type="evidence" value="ECO:0007669"/>
    <property type="project" value="TreeGrafter"/>
</dbReference>
<evidence type="ECO:0000259" key="12">
    <source>
        <dbReference type="PROSITE" id="PS51846"/>
    </source>
</evidence>
<evidence type="ECO:0000256" key="5">
    <source>
        <dbReference type="ARBA" id="ARBA00022927"/>
    </source>
</evidence>
<dbReference type="GO" id="GO:0019787">
    <property type="term" value="F:ubiquitin-like protein transferase activity"/>
    <property type="evidence" value="ECO:0007669"/>
    <property type="project" value="InterPro"/>
</dbReference>
<reference evidence="13" key="1">
    <citation type="submission" date="2013-07" db="EMBL/GenBank/DDBJ databases">
        <authorList>
            <consortium name="The Broad Institute Genome Sequencing Platform"/>
            <person name="Cuomo C."/>
            <person name="Litvintseva A."/>
            <person name="Chen Y."/>
            <person name="Heitman J."/>
            <person name="Sun S."/>
            <person name="Springer D."/>
            <person name="Dromer F."/>
            <person name="Young S.K."/>
            <person name="Zeng Q."/>
            <person name="Gargeya S."/>
            <person name="Fitzgerald M."/>
            <person name="Abouelleil A."/>
            <person name="Alvarado L."/>
            <person name="Berlin A.M."/>
            <person name="Chapman S.B."/>
            <person name="Dewar J."/>
            <person name="Goldberg J."/>
            <person name="Griggs A."/>
            <person name="Gujja S."/>
            <person name="Hansen M."/>
            <person name="Howarth C."/>
            <person name="Imamovic A."/>
            <person name="Larimer J."/>
            <person name="McCowan C."/>
            <person name="Murphy C."/>
            <person name="Pearson M."/>
            <person name="Priest M."/>
            <person name="Roberts A."/>
            <person name="Saif S."/>
            <person name="Shea T."/>
            <person name="Sykes S."/>
            <person name="Wortman J."/>
            <person name="Nusbaum C."/>
            <person name="Birren B."/>
        </authorList>
    </citation>
    <scope>NUCLEOTIDE SEQUENCE</scope>
    <source>
        <strain evidence="13">CBS 10117</strain>
    </source>
</reference>
<reference evidence="13" key="2">
    <citation type="submission" date="2024-02" db="EMBL/GenBank/DDBJ databases">
        <title>Comparative genomics of Cryptococcus and Kwoniella reveals pathogenesis evolution and contrasting modes of karyotype evolution via chromosome fusion or intercentromeric recombination.</title>
        <authorList>
            <person name="Coelho M.A."/>
            <person name="David-Palma M."/>
            <person name="Shea T."/>
            <person name="Bowers K."/>
            <person name="McGinley-Smith S."/>
            <person name="Mohammad A.W."/>
            <person name="Gnirke A."/>
            <person name="Yurkov A.M."/>
            <person name="Nowrousian M."/>
            <person name="Sun S."/>
            <person name="Cuomo C.A."/>
            <person name="Heitman J."/>
        </authorList>
    </citation>
    <scope>NUCLEOTIDE SEQUENCE</scope>
    <source>
        <strain evidence="13">CBS 10117</strain>
    </source>
</reference>
<dbReference type="InterPro" id="IPR046342">
    <property type="entry name" value="CBS_dom_sf"/>
</dbReference>
<dbReference type="GO" id="GO:0006914">
    <property type="term" value="P:autophagy"/>
    <property type="evidence" value="ECO:0007669"/>
    <property type="project" value="UniProtKB-KW"/>
</dbReference>
<dbReference type="GO" id="GO:0030026">
    <property type="term" value="P:intracellular manganese ion homeostasis"/>
    <property type="evidence" value="ECO:0007669"/>
    <property type="project" value="TreeGrafter"/>
</dbReference>
<keyword evidence="14" id="KW-1185">Reference proteome</keyword>
<feature type="transmembrane region" description="Helical" evidence="11">
    <location>
        <begin position="138"/>
        <end position="158"/>
    </location>
</feature>
<evidence type="ECO:0000256" key="2">
    <source>
        <dbReference type="ARBA" id="ARBA00022692"/>
    </source>
</evidence>
<feature type="compositionally biased region" description="Low complexity" evidence="10">
    <location>
        <begin position="788"/>
        <end position="805"/>
    </location>
</feature>
<evidence type="ECO:0000256" key="3">
    <source>
        <dbReference type="ARBA" id="ARBA00022737"/>
    </source>
</evidence>
<keyword evidence="8 9" id="KW-0472">Membrane</keyword>
<evidence type="ECO:0000256" key="1">
    <source>
        <dbReference type="ARBA" id="ARBA00004141"/>
    </source>
</evidence>
<keyword evidence="4" id="KW-0833">Ubl conjugation pathway</keyword>
<keyword evidence="2 9" id="KW-0812">Transmembrane</keyword>
<dbReference type="GO" id="GO:0010960">
    <property type="term" value="P:magnesium ion homeostasis"/>
    <property type="evidence" value="ECO:0007669"/>
    <property type="project" value="InterPro"/>
</dbReference>
<feature type="compositionally biased region" description="Gly residues" evidence="10">
    <location>
        <begin position="593"/>
        <end position="602"/>
    </location>
</feature>
<feature type="compositionally biased region" description="Polar residues" evidence="10">
    <location>
        <begin position="446"/>
        <end position="456"/>
    </location>
</feature>
<gene>
    <name evidence="13" type="ORF">I303_105874</name>
</gene>
<dbReference type="PANTHER" id="PTHR12064">
    <property type="entry name" value="METAL TRANSPORTER CNNM"/>
    <property type="match status" value="1"/>
</dbReference>
<feature type="compositionally biased region" description="Basic and acidic residues" evidence="10">
    <location>
        <begin position="939"/>
        <end position="963"/>
    </location>
</feature>
<feature type="transmembrane region" description="Helical" evidence="11">
    <location>
        <begin position="111"/>
        <end position="132"/>
    </location>
</feature>
<evidence type="ECO:0000256" key="8">
    <source>
        <dbReference type="ARBA" id="ARBA00023136"/>
    </source>
</evidence>
<feature type="region of interest" description="Disordered" evidence="10">
    <location>
        <begin position="408"/>
        <end position="456"/>
    </location>
</feature>
<evidence type="ECO:0000313" key="14">
    <source>
        <dbReference type="Proteomes" id="UP000078595"/>
    </source>
</evidence>
<evidence type="ECO:0000256" key="6">
    <source>
        <dbReference type="ARBA" id="ARBA00022989"/>
    </source>
</evidence>
<dbReference type="PANTHER" id="PTHR12064:SF97">
    <property type="entry name" value="METAL TRANSPORTER CNNM-5"/>
    <property type="match status" value="1"/>
</dbReference>
<dbReference type="Pfam" id="PF01595">
    <property type="entry name" value="CNNM"/>
    <property type="match status" value="1"/>
</dbReference>
<comment type="subcellular location">
    <subcellularLocation>
        <location evidence="1">Membrane</location>
        <topology evidence="1">Multi-pass membrane protein</topology>
    </subcellularLocation>
</comment>
<feature type="transmembrane region" description="Helical" evidence="11">
    <location>
        <begin position="51"/>
        <end position="76"/>
    </location>
</feature>
<feature type="region of interest" description="Disordered" evidence="10">
    <location>
        <begin position="861"/>
        <end position="902"/>
    </location>
</feature>
<feature type="compositionally biased region" description="Low complexity" evidence="10">
    <location>
        <begin position="426"/>
        <end position="437"/>
    </location>
</feature>
<feature type="region of interest" description="Disordered" evidence="10">
    <location>
        <begin position="788"/>
        <end position="807"/>
    </location>
</feature>
<dbReference type="RefSeq" id="XP_018261457.2">
    <property type="nucleotide sequence ID" value="XM_018409185.2"/>
</dbReference>
<dbReference type="PROSITE" id="PS51846">
    <property type="entry name" value="CNNM"/>
    <property type="match status" value="1"/>
</dbReference>
<name>A0AAJ8MIS3_9TREE</name>
<feature type="region of interest" description="Disordered" evidence="10">
    <location>
        <begin position="930"/>
        <end position="965"/>
    </location>
</feature>
<evidence type="ECO:0000256" key="7">
    <source>
        <dbReference type="ARBA" id="ARBA00023006"/>
    </source>
</evidence>
<keyword evidence="3" id="KW-0677">Repeat</keyword>
<proteinExistence type="predicted"/>
<protein>
    <recommendedName>
        <fullName evidence="12">CNNM transmembrane domain-containing protein</fullName>
    </recommendedName>
</protein>
<feature type="compositionally biased region" description="Acidic residues" evidence="10">
    <location>
        <begin position="755"/>
        <end position="767"/>
    </location>
</feature>
<dbReference type="CDD" id="cd04590">
    <property type="entry name" value="CBS_pair_CorC_HlyC_assoc"/>
    <property type="match status" value="1"/>
</dbReference>
<dbReference type="Pfam" id="PF03987">
    <property type="entry name" value="Autophagy_act_C"/>
    <property type="match status" value="1"/>
</dbReference>
<sequence>MPPLARSASLPTLLTLTRLFHAIPKRSEEWVFQAAASTPIEPEDPPDSPAFWWKLSLSVVFVLSGGVFAGLTLALMGSDDLNLRVLATSSSEPRERKAAAKVLKLLGRGRHWVLVVLLLSNVIVNESLPIFLDDVLGGGLYAVIVSTTMIVIFGEIIPQAVCVRYGLAIGGACAPMVWCFMILFSPIAWPTAKLLDYILGTDEGHTYKKAELKSFLQFHREGEEPLRDDEIGILNGVLSLNDKHAKEIMTPIKDCLTLPSDKVLDHESIDQILLSGFSRIPIHEPGQKDNFIGMLLVKRLITYNPDDEWPVSKFPLLPLPEAKPDINCFQALDYFQTGRAHLLLISETPGQKGGAIGIVSLEDLIEEIIGEEIVDETDRYEDNHSKKMAKRSGPAAVMRGIIERRRVINAFSRRPSRTNTSQTDSPNPNGGTQTNNTISLPGPGANGSTKGNNTQDGILIQIDNGNLVAEPVGFTGDTENSVSIDPSKRMTVSSGSASMETNNTEPISKQPENLMDTIEETSPISPSSGADAGQPRSPVSTTVEETKADVTIEVNDSEMLSPNPNDFDEGSGSGSGTVSGNVSEHDDATNGTNGDGVNGTGAGKKKKKKGKKGKKDADTDTDSRLPDKSARGSVDGPQLPFENHQAFSRACLAYLGRYEQSLGSVQQGGSSDRGGGRNDGWRWVQHQSAPDQGYLYRRLTKYIPIPIPIPVPIGNSSPDPSALTTRQIYSTHDTGDRRYRLGDDSEPAHHRGLPEQEEEEQEEEEEEMLEDVIDEAAALPLNMHHSIQAQAQAQTQAQTQSPTQTGHNTVQAAKVELEEYIIYSKIYGCPQFCFRAFDQTGAPLSNSQLLSLNFLKPDTNTTTTTTQSHYQSEDTPALGLLPDQGTSSPSPWPSAPSPPLLQSLELPSTGQLVLAINPTPILEGVNEIMQSGPRPQRQAHKDAHNHARGRNQHEDQSRSREGDEASQLESAVNWLECWLLLISNKVDLSYP</sequence>
<feature type="compositionally biased region" description="Basic and acidic residues" evidence="10">
    <location>
        <begin position="615"/>
        <end position="630"/>
    </location>
</feature>
<keyword evidence="6 9" id="KW-1133">Transmembrane helix</keyword>
<feature type="region of interest" description="Disordered" evidence="10">
    <location>
        <begin position="664"/>
        <end position="683"/>
    </location>
</feature>
<dbReference type="InterPro" id="IPR045095">
    <property type="entry name" value="ACDP"/>
</dbReference>
<dbReference type="EMBL" id="CP144536">
    <property type="protein sequence ID" value="WWC63274.1"/>
    <property type="molecule type" value="Genomic_DNA"/>
</dbReference>
<evidence type="ECO:0000256" key="10">
    <source>
        <dbReference type="SAM" id="MobiDB-lite"/>
    </source>
</evidence>
<feature type="domain" description="CNNM transmembrane" evidence="12">
    <location>
        <begin position="47"/>
        <end position="230"/>
    </location>
</feature>
<keyword evidence="5" id="KW-0813">Transport</keyword>
<dbReference type="AlphaFoldDB" id="A0AAJ8MIS3"/>
<keyword evidence="7" id="KW-0072">Autophagy</keyword>
<dbReference type="InterPro" id="IPR002550">
    <property type="entry name" value="CNNM"/>
</dbReference>
<dbReference type="FunFam" id="3.10.580.10:FF:000006">
    <property type="entry name" value="DUF21 and CBS domain protein"/>
    <property type="match status" value="1"/>
</dbReference>
<evidence type="ECO:0000256" key="4">
    <source>
        <dbReference type="ARBA" id="ARBA00022786"/>
    </source>
</evidence>
<dbReference type="InterPro" id="IPR044751">
    <property type="entry name" value="Ion_transp-like_CBS"/>
</dbReference>
<dbReference type="InterPro" id="IPR007135">
    <property type="entry name" value="Atg3/Atg10"/>
</dbReference>
<feature type="region of interest" description="Disordered" evidence="10">
    <location>
        <begin position="729"/>
        <end position="767"/>
    </location>
</feature>
<evidence type="ECO:0000256" key="9">
    <source>
        <dbReference type="PROSITE-ProRule" id="PRU01193"/>
    </source>
</evidence>
<dbReference type="SUPFAM" id="SSF54631">
    <property type="entry name" value="CBS-domain pair"/>
    <property type="match status" value="1"/>
</dbReference>
<evidence type="ECO:0000256" key="11">
    <source>
        <dbReference type="SAM" id="Phobius"/>
    </source>
</evidence>
<feature type="region of interest" description="Disordered" evidence="10">
    <location>
        <begin position="471"/>
        <end position="641"/>
    </location>
</feature>
<evidence type="ECO:0000313" key="13">
    <source>
        <dbReference type="EMBL" id="WWC63274.1"/>
    </source>
</evidence>